<evidence type="ECO:0000256" key="1">
    <source>
        <dbReference type="ARBA" id="ARBA00023002"/>
    </source>
</evidence>
<dbReference type="InterPro" id="IPR016161">
    <property type="entry name" value="Ald_DH/histidinol_DH"/>
</dbReference>
<dbReference type="Gene3D" id="3.40.605.10">
    <property type="entry name" value="Aldehyde Dehydrogenase, Chain A, domain 1"/>
    <property type="match status" value="1"/>
</dbReference>
<evidence type="ECO:0000313" key="3">
    <source>
        <dbReference type="EMBL" id="MFC7404382.1"/>
    </source>
</evidence>
<dbReference type="Gene3D" id="3.40.309.10">
    <property type="entry name" value="Aldehyde Dehydrogenase, Chain A, domain 2"/>
    <property type="match status" value="1"/>
</dbReference>
<dbReference type="Pfam" id="PF00171">
    <property type="entry name" value="Aldedh"/>
    <property type="match status" value="1"/>
</dbReference>
<feature type="domain" description="Aldehyde dehydrogenase" evidence="2">
    <location>
        <begin position="24"/>
        <end position="487"/>
    </location>
</feature>
<dbReference type="InterPro" id="IPR050740">
    <property type="entry name" value="Aldehyde_DH_Superfamily"/>
</dbReference>
<sequence length="494" mass="51766">MTSRTAMNGQEEPRPKHLWIGGSWRSGADGQTFTATSPSTGRAIGTLQRGTAEDVDAAVRAARAAFNDYRLLPVWERAAICERIAQLILENEAHLAAVVSADQGKPLHREALPEVRKAATGYRNAAAHVKHLYGQTIPVEDPHKRVSTVRQPRGVYAVVTPWNAPVNIPTEYLAPALATGNTVVWIPAPSTSLCAVALAEILEEAGVPPGVINLVTGEGSVVGDAAVAHPDVDAVGFTGSVTTGRHIAHRAAGKAQLLELGGNGPTIVFADANLELAAEAIAAASFTNAGQICSASEVVLVERSIQAELGALVAALAQERRLGAPEDPGTSLGPLNNHDVADKMDRHIADAVDLGARVLTGGGRAPGRPTENYYEPTVLTGVPRDATLFAEESFGPIAPLTPFDDIAEVLEALQSRQFGLASAVWTRNMGRAMRVAEAARTGTVVINGPSTYWELHLPFGGGSGTSSGLGRIGGLQTLEAMTDLKTISVDLRGF</sequence>
<keyword evidence="4" id="KW-1185">Reference proteome</keyword>
<proteinExistence type="predicted"/>
<name>A0ABW2Q725_9MICO</name>
<comment type="caution">
    <text evidence="3">The sequence shown here is derived from an EMBL/GenBank/DDBJ whole genome shotgun (WGS) entry which is preliminary data.</text>
</comment>
<dbReference type="InterPro" id="IPR016162">
    <property type="entry name" value="Ald_DH_N"/>
</dbReference>
<dbReference type="SUPFAM" id="SSF53720">
    <property type="entry name" value="ALDH-like"/>
    <property type="match status" value="1"/>
</dbReference>
<dbReference type="PROSITE" id="PS00070">
    <property type="entry name" value="ALDEHYDE_DEHYDR_CYS"/>
    <property type="match status" value="1"/>
</dbReference>
<evidence type="ECO:0000259" key="2">
    <source>
        <dbReference type="Pfam" id="PF00171"/>
    </source>
</evidence>
<organism evidence="3 4">
    <name type="scientific">Georgenia alba</name>
    <dbReference type="NCBI Taxonomy" id="2233858"/>
    <lineage>
        <taxon>Bacteria</taxon>
        <taxon>Bacillati</taxon>
        <taxon>Actinomycetota</taxon>
        <taxon>Actinomycetes</taxon>
        <taxon>Micrococcales</taxon>
        <taxon>Bogoriellaceae</taxon>
        <taxon>Georgenia</taxon>
    </lineage>
</organism>
<accession>A0ABW2Q725</accession>
<dbReference type="PANTHER" id="PTHR43353:SF5">
    <property type="entry name" value="SUCCINATE-SEMIALDEHYDE DEHYDROGENASE, MITOCHONDRIAL"/>
    <property type="match status" value="1"/>
</dbReference>
<dbReference type="EMBL" id="JBHTCQ010000001">
    <property type="protein sequence ID" value="MFC7404382.1"/>
    <property type="molecule type" value="Genomic_DNA"/>
</dbReference>
<dbReference type="RefSeq" id="WP_382391717.1">
    <property type="nucleotide sequence ID" value="NZ_JBHTCQ010000001.1"/>
</dbReference>
<reference evidence="4" key="1">
    <citation type="journal article" date="2019" name="Int. J. Syst. Evol. Microbiol.">
        <title>The Global Catalogue of Microorganisms (GCM) 10K type strain sequencing project: providing services to taxonomists for standard genome sequencing and annotation.</title>
        <authorList>
            <consortium name="The Broad Institute Genomics Platform"/>
            <consortium name="The Broad Institute Genome Sequencing Center for Infectious Disease"/>
            <person name="Wu L."/>
            <person name="Ma J."/>
        </authorList>
    </citation>
    <scope>NUCLEOTIDE SEQUENCE [LARGE SCALE GENOMIC DNA]</scope>
    <source>
        <strain evidence="4">JCM 1490</strain>
    </source>
</reference>
<keyword evidence="1" id="KW-0560">Oxidoreductase</keyword>
<gene>
    <name evidence="3" type="ORF">ACFQQL_04610</name>
</gene>
<dbReference type="InterPro" id="IPR015590">
    <property type="entry name" value="Aldehyde_DH_dom"/>
</dbReference>
<dbReference type="Proteomes" id="UP001596455">
    <property type="component" value="Unassembled WGS sequence"/>
</dbReference>
<protein>
    <submittedName>
        <fullName evidence="3">Aldehyde dehydrogenase family protein</fullName>
    </submittedName>
</protein>
<dbReference type="InterPro" id="IPR016163">
    <property type="entry name" value="Ald_DH_C"/>
</dbReference>
<dbReference type="InterPro" id="IPR016160">
    <property type="entry name" value="Ald_DH_CS_CYS"/>
</dbReference>
<evidence type="ECO:0000313" key="4">
    <source>
        <dbReference type="Proteomes" id="UP001596455"/>
    </source>
</evidence>
<dbReference type="PANTHER" id="PTHR43353">
    <property type="entry name" value="SUCCINATE-SEMIALDEHYDE DEHYDROGENASE, MITOCHONDRIAL"/>
    <property type="match status" value="1"/>
</dbReference>